<dbReference type="AlphaFoldDB" id="A0A1Y6CMS2"/>
<reference evidence="2" key="1">
    <citation type="submission" date="2017-04" db="EMBL/GenBank/DDBJ databases">
        <authorList>
            <person name="Varghese N."/>
            <person name="Submissions S."/>
        </authorList>
    </citation>
    <scope>NUCLEOTIDE SEQUENCE [LARGE SCALE GENOMIC DNA]</scope>
    <source>
        <strain evidence="2">RKEM611</strain>
    </source>
</reference>
<keyword evidence="2" id="KW-1185">Reference proteome</keyword>
<dbReference type="Proteomes" id="UP000192907">
    <property type="component" value="Unassembled WGS sequence"/>
</dbReference>
<evidence type="ECO:0000313" key="1">
    <source>
        <dbReference type="EMBL" id="SMF64888.1"/>
    </source>
</evidence>
<dbReference type="STRING" id="1513793.SAMN06296036_12286"/>
<dbReference type="EMBL" id="FWZT01000022">
    <property type="protein sequence ID" value="SMF64888.1"/>
    <property type="molecule type" value="Genomic_DNA"/>
</dbReference>
<organism evidence="1 2">
    <name type="scientific">Pseudobacteriovorax antillogorgiicola</name>
    <dbReference type="NCBI Taxonomy" id="1513793"/>
    <lineage>
        <taxon>Bacteria</taxon>
        <taxon>Pseudomonadati</taxon>
        <taxon>Bdellovibrionota</taxon>
        <taxon>Oligoflexia</taxon>
        <taxon>Oligoflexales</taxon>
        <taxon>Pseudobacteriovoracaceae</taxon>
        <taxon>Pseudobacteriovorax</taxon>
    </lineage>
</organism>
<dbReference type="SUPFAM" id="SSF48452">
    <property type="entry name" value="TPR-like"/>
    <property type="match status" value="1"/>
</dbReference>
<accession>A0A1Y6CMS2</accession>
<dbReference type="Gene3D" id="1.25.40.10">
    <property type="entry name" value="Tetratricopeptide repeat domain"/>
    <property type="match status" value="1"/>
</dbReference>
<evidence type="ECO:0000313" key="2">
    <source>
        <dbReference type="Proteomes" id="UP000192907"/>
    </source>
</evidence>
<name>A0A1Y6CMS2_9BACT</name>
<gene>
    <name evidence="1" type="ORF">SAMN06296036_12286</name>
</gene>
<evidence type="ECO:0008006" key="3">
    <source>
        <dbReference type="Google" id="ProtNLM"/>
    </source>
</evidence>
<dbReference type="RefSeq" id="WP_132323446.1">
    <property type="nucleotide sequence ID" value="NZ_FWZT01000022.1"/>
</dbReference>
<proteinExistence type="predicted"/>
<dbReference type="InterPro" id="IPR011990">
    <property type="entry name" value="TPR-like_helical_dom_sf"/>
</dbReference>
<protein>
    <recommendedName>
        <fullName evidence="3">Tetratricopeptide repeat-containing protein</fullName>
    </recommendedName>
</protein>
<sequence>MKPVINFTLGLGGSALLLALVSWQTFIEPPRDHEVKLQQKTRAPLGAPQEGGSISPLALPSTKSRFERHDMGSIFRLIDSGNWQAAEKALTSMISHNSQNIKAINELMILKQHDRKDLDEALNLCIRLVATAPDYPFIFDKLRELAQLAERERDVITWLQSQWQELPKERVATTIGRLWQALDDHREASLWLKEALRHEGDQQGYIWGYLARSYHHLDQKSEESAALHEAIRVHKQYNNNVDPREPKNFRATTPYKYQLLDSYWSQRKLVEAKPLLNELLRRDPANPKLLAYQAELL</sequence>